<organism evidence="2 3">
    <name type="scientific">Loktanella fryxellensis</name>
    <dbReference type="NCBI Taxonomy" id="245187"/>
    <lineage>
        <taxon>Bacteria</taxon>
        <taxon>Pseudomonadati</taxon>
        <taxon>Pseudomonadota</taxon>
        <taxon>Alphaproteobacteria</taxon>
        <taxon>Rhodobacterales</taxon>
        <taxon>Roseobacteraceae</taxon>
        <taxon>Loktanella</taxon>
    </lineage>
</organism>
<keyword evidence="1" id="KW-0732">Signal</keyword>
<dbReference type="STRING" id="245187.SAMN04488003_1196"/>
<keyword evidence="3" id="KW-1185">Reference proteome</keyword>
<name>A0A1H8H3A9_9RHOB</name>
<gene>
    <name evidence="2" type="ORF">SAMN04488003_1196</name>
</gene>
<proteinExistence type="predicted"/>
<dbReference type="AlphaFoldDB" id="A0A1H8H3A9"/>
<reference evidence="2 3" key="1">
    <citation type="submission" date="2016-10" db="EMBL/GenBank/DDBJ databases">
        <authorList>
            <person name="de Groot N.N."/>
        </authorList>
    </citation>
    <scope>NUCLEOTIDE SEQUENCE [LARGE SCALE GENOMIC DNA]</scope>
    <source>
        <strain evidence="2 3">DSM 16213</strain>
    </source>
</reference>
<sequence>MITSAPTRFSNLSRLAFTSSALMVLLSTTAMSQTFDRVTSTGTVQTGVSVTAPVANANNASGFELMTGTATVDGAGGTFGN</sequence>
<protein>
    <submittedName>
        <fullName evidence="2">Uncharacterized protein</fullName>
    </submittedName>
</protein>
<dbReference type="EMBL" id="FOCI01000019">
    <property type="protein sequence ID" value="SEN50217.1"/>
    <property type="molecule type" value="Genomic_DNA"/>
</dbReference>
<feature type="chain" id="PRO_5011559665" evidence="1">
    <location>
        <begin position="33"/>
        <end position="81"/>
    </location>
</feature>
<dbReference type="RefSeq" id="WP_089904409.1">
    <property type="nucleotide sequence ID" value="NZ_FOCI01000019.1"/>
</dbReference>
<evidence type="ECO:0000313" key="3">
    <source>
        <dbReference type="Proteomes" id="UP000199585"/>
    </source>
</evidence>
<feature type="signal peptide" evidence="1">
    <location>
        <begin position="1"/>
        <end position="32"/>
    </location>
</feature>
<evidence type="ECO:0000256" key="1">
    <source>
        <dbReference type="SAM" id="SignalP"/>
    </source>
</evidence>
<accession>A0A1H8H3A9</accession>
<dbReference type="Proteomes" id="UP000199585">
    <property type="component" value="Unassembled WGS sequence"/>
</dbReference>
<evidence type="ECO:0000313" key="2">
    <source>
        <dbReference type="EMBL" id="SEN50217.1"/>
    </source>
</evidence>